<gene>
    <name evidence="3" type="primary">LOC112680893</name>
</gene>
<feature type="region of interest" description="Disordered" evidence="1">
    <location>
        <begin position="64"/>
        <end position="94"/>
    </location>
</feature>
<evidence type="ECO:0000313" key="2">
    <source>
        <dbReference type="Proteomes" id="UP000694846"/>
    </source>
</evidence>
<keyword evidence="2" id="KW-1185">Reference proteome</keyword>
<dbReference type="GeneID" id="112680893"/>
<name>A0A8B8F915_9HEMI</name>
<evidence type="ECO:0000256" key="1">
    <source>
        <dbReference type="SAM" id="MobiDB-lite"/>
    </source>
</evidence>
<accession>A0A8B8F915</accession>
<organism evidence="2 3">
    <name type="scientific">Sipha flava</name>
    <name type="common">yellow sugarcane aphid</name>
    <dbReference type="NCBI Taxonomy" id="143950"/>
    <lineage>
        <taxon>Eukaryota</taxon>
        <taxon>Metazoa</taxon>
        <taxon>Ecdysozoa</taxon>
        <taxon>Arthropoda</taxon>
        <taxon>Hexapoda</taxon>
        <taxon>Insecta</taxon>
        <taxon>Pterygota</taxon>
        <taxon>Neoptera</taxon>
        <taxon>Paraneoptera</taxon>
        <taxon>Hemiptera</taxon>
        <taxon>Sternorrhyncha</taxon>
        <taxon>Aphidomorpha</taxon>
        <taxon>Aphidoidea</taxon>
        <taxon>Aphididae</taxon>
        <taxon>Sipha</taxon>
    </lineage>
</organism>
<feature type="region of interest" description="Disordered" evidence="1">
    <location>
        <begin position="1"/>
        <end position="34"/>
    </location>
</feature>
<dbReference type="Proteomes" id="UP000694846">
    <property type="component" value="Unplaced"/>
</dbReference>
<feature type="compositionally biased region" description="Basic and acidic residues" evidence="1">
    <location>
        <begin position="134"/>
        <end position="147"/>
    </location>
</feature>
<dbReference type="RefSeq" id="XP_025406910.1">
    <property type="nucleotide sequence ID" value="XM_025551125.1"/>
</dbReference>
<feature type="compositionally biased region" description="Basic and acidic residues" evidence="1">
    <location>
        <begin position="178"/>
        <end position="190"/>
    </location>
</feature>
<evidence type="ECO:0000313" key="3">
    <source>
        <dbReference type="RefSeq" id="XP_025406910.1"/>
    </source>
</evidence>
<protein>
    <submittedName>
        <fullName evidence="3">Uncharacterized protein LOC112680893 isoform X1</fullName>
    </submittedName>
</protein>
<feature type="compositionally biased region" description="Polar residues" evidence="1">
    <location>
        <begin position="64"/>
        <end position="74"/>
    </location>
</feature>
<reference evidence="3" key="1">
    <citation type="submission" date="2025-08" db="UniProtKB">
        <authorList>
            <consortium name="RefSeq"/>
        </authorList>
    </citation>
    <scope>IDENTIFICATION</scope>
    <source>
        <tissue evidence="3">Whole body</tissue>
    </source>
</reference>
<dbReference type="AlphaFoldDB" id="A0A8B8F915"/>
<feature type="region of interest" description="Disordered" evidence="1">
    <location>
        <begin position="178"/>
        <end position="202"/>
    </location>
</feature>
<sequence>MFVFEIPDEEYRKGGGSGRNKRQQDRPASVHRQQWSGRLSHWYNRKPLVTVDQLHKYRRKEFATGTSALGSRPQQEPPIGLSAEPPAPLDTEYRCQFTPPYRTAEEMSTNRRHAAVPKDELQVGSGPGEFTTENAERYTDTPRERNVAPRQGSHIGPFVCADAATPEGLEFRSEQHDQYVPHPDGRRADNLRPGTGLRVDEGTMDGQTEQMAEYREYPTTPYPDAAGPDQNGAIAPDESSQLAPSRRLCDESLKEMILIRDSGILLRPAGSFTVIGGSRTERPGSVLRRPAFRLEVVDCSGSGGGGGGGGGDGRNSAFVVLEKNFHATTPTAVEEQQQIVGGGSDDAVSGSNRWVKRRQRKMSTARFFDNRQARFPAVDTGKTIQ</sequence>
<proteinExistence type="predicted"/>
<feature type="region of interest" description="Disordered" evidence="1">
    <location>
        <begin position="120"/>
        <end position="154"/>
    </location>
</feature>
<dbReference type="OrthoDB" id="407410at2759"/>